<sequence length="278" mass="32879">MDVLFDLYTAFLPVDRNSVSHQLFTYWLILSTGGVLLYLFSASLSTFIFFVEFEETYFPRTIDKGKHKQELRQQMIHEIFIAVTSIPFIAVLMAPAATLTHRGYSKIYYNVSDYGWSYLVLSVLMFFVFTDFMVYWFHRGLHHPTLYRYLHKLHHTYKYTTPFSSHAFNPCDGFGQGVPYYIFTFLFPMHHYLFIFLFFAVNMWTVSIHDQVDFGGHFVNTTGHHTIHHVLFNYDYGQYFTVWDRIGGTYKPAYQTHRLPLFTKGGRVEDDTATRKKL</sequence>
<organism evidence="7 8">
    <name type="scientific">Trypanosoma rangeli</name>
    <dbReference type="NCBI Taxonomy" id="5698"/>
    <lineage>
        <taxon>Eukaryota</taxon>
        <taxon>Discoba</taxon>
        <taxon>Euglenozoa</taxon>
        <taxon>Kinetoplastea</taxon>
        <taxon>Metakinetoplastina</taxon>
        <taxon>Trypanosomatida</taxon>
        <taxon>Trypanosomatidae</taxon>
        <taxon>Trypanosoma</taxon>
        <taxon>Herpetosoma</taxon>
    </lineage>
</organism>
<proteinExistence type="predicted"/>
<evidence type="ECO:0000313" key="8">
    <source>
        <dbReference type="Proteomes" id="UP000283634"/>
    </source>
</evidence>
<accession>A0A3R7MRY7</accession>
<dbReference type="AlphaFoldDB" id="A0A3R7MRY7"/>
<dbReference type="GO" id="GO:0050046">
    <property type="term" value="F:delta7-sterol 5(6)-desaturase activity"/>
    <property type="evidence" value="ECO:0007669"/>
    <property type="project" value="UniProtKB-EC"/>
</dbReference>
<dbReference type="GeneID" id="40325564"/>
<dbReference type="EC" id="1.14.19.20" evidence="7"/>
<feature type="transmembrane region" description="Helical" evidence="5">
    <location>
        <begin position="116"/>
        <end position="138"/>
    </location>
</feature>
<keyword evidence="8" id="KW-1185">Reference proteome</keyword>
<keyword evidence="3 5" id="KW-1133">Transmembrane helix</keyword>
<dbReference type="Proteomes" id="UP000283634">
    <property type="component" value="Unassembled WGS sequence"/>
</dbReference>
<dbReference type="InterPro" id="IPR006694">
    <property type="entry name" value="Fatty_acid_hydroxylase"/>
</dbReference>
<protein>
    <submittedName>
        <fullName evidence="7">Lathosterol oxidase</fullName>
        <ecNumber evidence="7">1.14.19.20</ecNumber>
    </submittedName>
</protein>
<comment type="caution">
    <text evidence="7">The sequence shown here is derived from an EMBL/GenBank/DDBJ whole genome shotgun (WGS) entry which is preliminary data.</text>
</comment>
<dbReference type="VEuPathDB" id="TriTrypDB:TRSC58_00951"/>
<evidence type="ECO:0000256" key="4">
    <source>
        <dbReference type="ARBA" id="ARBA00023136"/>
    </source>
</evidence>
<gene>
    <name evidence="7" type="ORF">TraAM80_01631</name>
</gene>
<dbReference type="InterPro" id="IPR050307">
    <property type="entry name" value="Sterol_Desaturase_Related"/>
</dbReference>
<dbReference type="GO" id="GO:0008610">
    <property type="term" value="P:lipid biosynthetic process"/>
    <property type="evidence" value="ECO:0007669"/>
    <property type="project" value="InterPro"/>
</dbReference>
<keyword evidence="7" id="KW-0560">Oxidoreductase</keyword>
<dbReference type="EMBL" id="MKGL01000034">
    <property type="protein sequence ID" value="RNF10288.1"/>
    <property type="molecule type" value="Genomic_DNA"/>
</dbReference>
<dbReference type="OMA" id="FVFICPM"/>
<reference evidence="7 8" key="1">
    <citation type="journal article" date="2018" name="BMC Genomics">
        <title>Genomic comparison of Trypanosoma conorhini and Trypanosoma rangeli to Trypanosoma cruzi strains of high and low virulence.</title>
        <authorList>
            <person name="Bradwell K.R."/>
            <person name="Koparde V.N."/>
            <person name="Matveyev A.V."/>
            <person name="Serrano M.G."/>
            <person name="Alves J.M."/>
            <person name="Parikh H."/>
            <person name="Huang B."/>
            <person name="Lee V."/>
            <person name="Espinosa-Alvarez O."/>
            <person name="Ortiz P.A."/>
            <person name="Costa-Martins A.G."/>
            <person name="Teixeira M.M."/>
            <person name="Buck G.A."/>
        </authorList>
    </citation>
    <scope>NUCLEOTIDE SEQUENCE [LARGE SCALE GENOMIC DNA]</scope>
    <source>
        <strain evidence="7 8">AM80</strain>
    </source>
</reference>
<keyword evidence="4 5" id="KW-0472">Membrane</keyword>
<dbReference type="GO" id="GO:0005506">
    <property type="term" value="F:iron ion binding"/>
    <property type="evidence" value="ECO:0007669"/>
    <property type="project" value="InterPro"/>
</dbReference>
<evidence type="ECO:0000256" key="1">
    <source>
        <dbReference type="ARBA" id="ARBA00004370"/>
    </source>
</evidence>
<feature type="transmembrane region" description="Helical" evidence="5">
    <location>
        <begin position="180"/>
        <end position="204"/>
    </location>
</feature>
<name>A0A3R7MRY7_TRYRA</name>
<evidence type="ECO:0000313" key="7">
    <source>
        <dbReference type="EMBL" id="RNF10288.1"/>
    </source>
</evidence>
<evidence type="ECO:0000256" key="2">
    <source>
        <dbReference type="ARBA" id="ARBA00022692"/>
    </source>
</evidence>
<evidence type="ECO:0000256" key="5">
    <source>
        <dbReference type="SAM" id="Phobius"/>
    </source>
</evidence>
<dbReference type="RefSeq" id="XP_029241467.1">
    <property type="nucleotide sequence ID" value="XM_029378665.1"/>
</dbReference>
<feature type="transmembrane region" description="Helical" evidence="5">
    <location>
        <begin position="76"/>
        <end position="96"/>
    </location>
</feature>
<feature type="transmembrane region" description="Helical" evidence="5">
    <location>
        <begin position="24"/>
        <end position="51"/>
    </location>
</feature>
<dbReference type="PANTHER" id="PTHR11863">
    <property type="entry name" value="STEROL DESATURASE"/>
    <property type="match status" value="1"/>
</dbReference>
<dbReference type="OrthoDB" id="6354873at2759"/>
<keyword evidence="2 5" id="KW-0812">Transmembrane</keyword>
<evidence type="ECO:0000259" key="6">
    <source>
        <dbReference type="Pfam" id="PF04116"/>
    </source>
</evidence>
<feature type="domain" description="Fatty acid hydroxylase" evidence="6">
    <location>
        <begin position="124"/>
        <end position="249"/>
    </location>
</feature>
<dbReference type="Pfam" id="PF04116">
    <property type="entry name" value="FA_hydroxylase"/>
    <property type="match status" value="1"/>
</dbReference>
<evidence type="ECO:0000256" key="3">
    <source>
        <dbReference type="ARBA" id="ARBA00022989"/>
    </source>
</evidence>
<dbReference type="GO" id="GO:0016020">
    <property type="term" value="C:membrane"/>
    <property type="evidence" value="ECO:0007669"/>
    <property type="project" value="UniProtKB-SubCell"/>
</dbReference>
<comment type="subcellular location">
    <subcellularLocation>
        <location evidence="1">Membrane</location>
    </subcellularLocation>
</comment>